<gene>
    <name evidence="1" type="ORF">FSB75_16555</name>
</gene>
<protein>
    <recommendedName>
        <fullName evidence="3">Carboxypeptidase-like regulatory domain-containing protein</fullName>
    </recommendedName>
</protein>
<evidence type="ECO:0000313" key="2">
    <source>
        <dbReference type="Proteomes" id="UP000321204"/>
    </source>
</evidence>
<dbReference type="RefSeq" id="WP_146789761.1">
    <property type="nucleotide sequence ID" value="NZ_BAABIO010000003.1"/>
</dbReference>
<dbReference type="OrthoDB" id="714262at2"/>
<name>A0A5B8ULA0_9BACT</name>
<evidence type="ECO:0008006" key="3">
    <source>
        <dbReference type="Google" id="ProtNLM"/>
    </source>
</evidence>
<dbReference type="EMBL" id="CP042433">
    <property type="protein sequence ID" value="QEC57444.1"/>
    <property type="molecule type" value="Genomic_DNA"/>
</dbReference>
<dbReference type="AlphaFoldDB" id="A0A5B8ULA0"/>
<dbReference type="SUPFAM" id="SSF49464">
    <property type="entry name" value="Carboxypeptidase regulatory domain-like"/>
    <property type="match status" value="1"/>
</dbReference>
<dbReference type="KEGG" id="fgg:FSB75_16555"/>
<organism evidence="1 2">
    <name type="scientific">Flavisolibacter ginsenosidimutans</name>
    <dbReference type="NCBI Taxonomy" id="661481"/>
    <lineage>
        <taxon>Bacteria</taxon>
        <taxon>Pseudomonadati</taxon>
        <taxon>Bacteroidota</taxon>
        <taxon>Chitinophagia</taxon>
        <taxon>Chitinophagales</taxon>
        <taxon>Chitinophagaceae</taxon>
        <taxon>Flavisolibacter</taxon>
    </lineage>
</organism>
<dbReference type="Proteomes" id="UP000321204">
    <property type="component" value="Chromosome"/>
</dbReference>
<reference evidence="1 2" key="1">
    <citation type="journal article" date="2015" name="Int. J. Syst. Evol. Microbiol.">
        <title>Flavisolibacter ginsenosidimutans sp. nov., with ginsenoside-converting activity isolated from soil used for cultivating ginseng.</title>
        <authorList>
            <person name="Zhao Y."/>
            <person name="Liu Q."/>
            <person name="Kang M.S."/>
            <person name="Jin F."/>
            <person name="Yu H."/>
            <person name="Im W.T."/>
        </authorList>
    </citation>
    <scope>NUCLEOTIDE SEQUENCE [LARGE SCALE GENOMIC DNA]</scope>
    <source>
        <strain evidence="1 2">Gsoil 636</strain>
    </source>
</reference>
<sequence>MTDDRTWSKNIERQASNAAIRHLPSVRCCFTNAFAFSFVTCSPYVKACARYIKTVLGLALLLLASKSFAQYKVKGHVLDSSRIYPIELVTVHSTGGQTAMTDSTGFYSIGVAEKDSIWFSYLGRPTPKYPVLKIADITQFDIALRLKSDVMREVKIRNRNYKEDSTQNRKDYAKAFNFHRPSLSTMTSVTSSGVGFDLDEIIRLFQFRKNKSMERFRERLEQEERDKFVDHRFTKGLVKRLTGIEKDDELSDFMKKYRPTFAFAAGTSDYDFQFFIKIAYEEYKKQKSFKPAIPAAPKPF</sequence>
<keyword evidence="2" id="KW-1185">Reference proteome</keyword>
<evidence type="ECO:0000313" key="1">
    <source>
        <dbReference type="EMBL" id="QEC57444.1"/>
    </source>
</evidence>
<proteinExistence type="predicted"/>
<accession>A0A5B8ULA0</accession>
<dbReference type="InterPro" id="IPR008969">
    <property type="entry name" value="CarboxyPept-like_regulatory"/>
</dbReference>